<sequence length="128" mass="15220">MVIRMLDLILMKEIRLRRIHIVTGYTHHLTLLLSTLVCSLNEKDGYFTTYTQYERMLIRYTCGYNSIQLKDRRFLSGLNGNNSNCDDQSLFLFSHWCVCSYITRTSSSYTTQCTTVVRTYVKYIYFKF</sequence>
<protein>
    <submittedName>
        <fullName evidence="2">Uncharacterized protein</fullName>
    </submittedName>
</protein>
<reference evidence="2" key="1">
    <citation type="submission" date="2021-01" db="EMBL/GenBank/DDBJ databases">
        <authorList>
            <person name="Corre E."/>
            <person name="Pelletier E."/>
            <person name="Niang G."/>
            <person name="Scheremetjew M."/>
            <person name="Finn R."/>
            <person name="Kale V."/>
            <person name="Holt S."/>
            <person name="Cochrane G."/>
            <person name="Meng A."/>
            <person name="Brown T."/>
            <person name="Cohen L."/>
        </authorList>
    </citation>
    <scope>NUCLEOTIDE SEQUENCE</scope>
    <source>
        <strain evidence="2">GSO104</strain>
    </source>
</reference>
<evidence type="ECO:0000313" key="3">
    <source>
        <dbReference type="EMBL" id="CAE4606793.1"/>
    </source>
</evidence>
<organism evidence="2">
    <name type="scientific">Ditylum brightwellii</name>
    <dbReference type="NCBI Taxonomy" id="49249"/>
    <lineage>
        <taxon>Eukaryota</taxon>
        <taxon>Sar</taxon>
        <taxon>Stramenopiles</taxon>
        <taxon>Ochrophyta</taxon>
        <taxon>Bacillariophyta</taxon>
        <taxon>Mediophyceae</taxon>
        <taxon>Lithodesmiophycidae</taxon>
        <taxon>Lithodesmiales</taxon>
        <taxon>Lithodesmiaceae</taxon>
        <taxon>Ditylum</taxon>
    </lineage>
</organism>
<proteinExistence type="predicted"/>
<accession>A0A6V2F3W5</accession>
<gene>
    <name evidence="1" type="ORF">DBRI00130_LOCUS14704</name>
    <name evidence="2" type="ORF">DBRI00130_LOCUS14706</name>
    <name evidence="3" type="ORF">DBRI00130_LOCUS14707</name>
</gene>
<dbReference type="EMBL" id="HBNS01018423">
    <property type="protein sequence ID" value="CAE4606793.1"/>
    <property type="molecule type" value="Transcribed_RNA"/>
</dbReference>
<dbReference type="AlphaFoldDB" id="A0A6V2F3W5"/>
<name>A0A6V2F3W5_9STRA</name>
<dbReference type="EMBL" id="HBNS01018422">
    <property type="protein sequence ID" value="CAE4606792.1"/>
    <property type="molecule type" value="Transcribed_RNA"/>
</dbReference>
<evidence type="ECO:0000313" key="2">
    <source>
        <dbReference type="EMBL" id="CAE4606792.1"/>
    </source>
</evidence>
<dbReference type="EMBL" id="HBNS01018420">
    <property type="protein sequence ID" value="CAE4606788.1"/>
    <property type="molecule type" value="Transcribed_RNA"/>
</dbReference>
<evidence type="ECO:0000313" key="1">
    <source>
        <dbReference type="EMBL" id="CAE4606788.1"/>
    </source>
</evidence>